<accession>A0A9E6PQE7</accession>
<dbReference type="Proteomes" id="UP000634530">
    <property type="component" value="Chromosome"/>
</dbReference>
<keyword evidence="2" id="KW-1185">Reference proteome</keyword>
<dbReference type="AlphaFoldDB" id="A0A9E6PQE7"/>
<dbReference type="RefSeq" id="WP_186687811.1">
    <property type="nucleotide sequence ID" value="NZ_CP077093.1"/>
</dbReference>
<reference evidence="1 2" key="1">
    <citation type="journal article" date="2020" name="Microorganisms">
        <title>Reliable Identification of Environmental Pseudomonas Isolates Using the rpoD Gene.</title>
        <authorList>
            <consortium name="The Broad Institute Genome Sequencing Platform"/>
            <person name="Girard L."/>
            <person name="Lood C."/>
            <person name="Rokni-Zadeh H."/>
            <person name="van Noort V."/>
            <person name="Lavigne R."/>
            <person name="De Mot R."/>
        </authorList>
    </citation>
    <scope>NUCLEOTIDE SEQUENCE [LARGE SCALE GENOMIC DNA]</scope>
    <source>
        <strain evidence="1 2">RW8P3</strain>
    </source>
</reference>
<gene>
    <name evidence="1" type="ORF">HU752_014100</name>
</gene>
<evidence type="ECO:0000313" key="1">
    <source>
        <dbReference type="EMBL" id="QXI30999.1"/>
    </source>
</evidence>
<proteinExistence type="predicted"/>
<reference evidence="1 2" key="2">
    <citation type="journal article" date="2021" name="Microorganisms">
        <title>The Ever-Expanding Pseudomonas Genus: Description of 43 New Species and Partition of the Pseudomonas putida Group.</title>
        <authorList>
            <person name="Girard L."/>
            <person name="Lood C."/>
            <person name="Hofte M."/>
            <person name="Vandamme P."/>
            <person name="Rokni-Zadeh H."/>
            <person name="van Noort V."/>
            <person name="Lavigne R."/>
            <person name="De Mot R."/>
        </authorList>
    </citation>
    <scope>NUCLEOTIDE SEQUENCE [LARGE SCALE GENOMIC DNA]</scope>
    <source>
        <strain evidence="1 2">RW8P3</strain>
    </source>
</reference>
<dbReference type="KEGG" id="pvw:HU752_014100"/>
<name>A0A9E6PQE7_9PSED</name>
<organism evidence="1 2">
    <name type="scientific">Pseudomonas vanderleydeniana</name>
    <dbReference type="NCBI Taxonomy" id="2745495"/>
    <lineage>
        <taxon>Bacteria</taxon>
        <taxon>Pseudomonadati</taxon>
        <taxon>Pseudomonadota</taxon>
        <taxon>Gammaproteobacteria</taxon>
        <taxon>Pseudomonadales</taxon>
        <taxon>Pseudomonadaceae</taxon>
        <taxon>Pseudomonas</taxon>
    </lineage>
</organism>
<dbReference type="EMBL" id="CP077093">
    <property type="protein sequence ID" value="QXI30999.1"/>
    <property type="molecule type" value="Genomic_DNA"/>
</dbReference>
<sequence>MNPLEKAFAFLDYGCRALAVLCLSQAARFVRRITVRLYVRRRLTSIEMRYLLALSSTISRASVRLLRPPRK</sequence>
<evidence type="ECO:0000313" key="2">
    <source>
        <dbReference type="Proteomes" id="UP000634530"/>
    </source>
</evidence>
<protein>
    <submittedName>
        <fullName evidence="1">Uncharacterized protein</fullName>
    </submittedName>
</protein>